<name>A0A0N8PNB5_9GAMM</name>
<dbReference type="STRING" id="381306.AN478_03820"/>
<dbReference type="AlphaFoldDB" id="A0A0N8PNB5"/>
<reference evidence="10" key="1">
    <citation type="submission" date="2016-10" db="EMBL/GenBank/DDBJ databases">
        <authorList>
            <person name="Varghese N."/>
        </authorList>
    </citation>
    <scope>NUCLEOTIDE SEQUENCE [LARGE SCALE GENOMIC DNA]</scope>
    <source>
        <strain evidence="10">HL 19</strain>
    </source>
</reference>
<feature type="transmembrane region" description="Helical" evidence="8">
    <location>
        <begin position="96"/>
        <end position="117"/>
    </location>
</feature>
<dbReference type="RefSeq" id="WP_054965303.1">
    <property type="nucleotide sequence ID" value="NZ_FMUN01000005.1"/>
</dbReference>
<feature type="transmembrane region" description="Helical" evidence="8">
    <location>
        <begin position="480"/>
        <end position="500"/>
    </location>
</feature>
<keyword evidence="10" id="KW-1185">Reference proteome</keyword>
<feature type="transmembrane region" description="Helical" evidence="8">
    <location>
        <begin position="416"/>
        <end position="443"/>
    </location>
</feature>
<feature type="transmembrane region" description="Helical" evidence="8">
    <location>
        <begin position="196"/>
        <end position="216"/>
    </location>
</feature>
<dbReference type="EMBL" id="FMUN01000005">
    <property type="protein sequence ID" value="SCY40029.1"/>
    <property type="molecule type" value="Genomic_DNA"/>
</dbReference>
<evidence type="ECO:0000313" key="10">
    <source>
        <dbReference type="Proteomes" id="UP000183104"/>
    </source>
</evidence>
<dbReference type="GO" id="GO:0005886">
    <property type="term" value="C:plasma membrane"/>
    <property type="evidence" value="ECO:0007669"/>
    <property type="project" value="UniProtKB-SubCell"/>
</dbReference>
<feature type="transmembrane region" description="Helical" evidence="8">
    <location>
        <begin position="455"/>
        <end position="474"/>
    </location>
</feature>
<dbReference type="PANTHER" id="PTHR30047:SF7">
    <property type="entry name" value="HIGH-AFFINITY CHOLINE TRANSPORT PROTEIN"/>
    <property type="match status" value="1"/>
</dbReference>
<dbReference type="GO" id="GO:0022857">
    <property type="term" value="F:transmembrane transporter activity"/>
    <property type="evidence" value="ECO:0007669"/>
    <property type="project" value="InterPro"/>
</dbReference>
<feature type="transmembrane region" description="Helical" evidence="8">
    <location>
        <begin position="236"/>
        <end position="256"/>
    </location>
</feature>
<evidence type="ECO:0000256" key="8">
    <source>
        <dbReference type="SAM" id="Phobius"/>
    </source>
</evidence>
<dbReference type="PANTHER" id="PTHR30047">
    <property type="entry name" value="HIGH-AFFINITY CHOLINE TRANSPORT PROTEIN-RELATED"/>
    <property type="match status" value="1"/>
</dbReference>
<proteinExistence type="inferred from homology"/>
<dbReference type="InterPro" id="IPR000060">
    <property type="entry name" value="BCCT_transptr"/>
</dbReference>
<feature type="transmembrane region" description="Helical" evidence="8">
    <location>
        <begin position="57"/>
        <end position="76"/>
    </location>
</feature>
<sequence>MEEGKRATRGPLKGMSPVVYLGASALMVAMLLMGTLASGETARFLEELRDRVSPFLAWYYVGLVAFILAFVIWLGAGRYKNVRLGSDFEQPEFTLVPWLAMLFAAGTGVGLLFWSIAEPILHLGDNPLVEDGGSPEAAMAALRLTYFHWGLSAWSVFAVVALALAYFAYRQGLPLTLRSALYPLLGNRIHGTAGHLVDIFAVLATVFGVATTLGFGAQQMETGLSELLGIERSQTLQLGIIAVVTLAATASVASGVRRGVRRLSEINLWLAVVLLVLFLVLGPTWQLLGYLLQAGGEYFQTLIGHSFWTGMDGNRDWHTEWTVFYWGWWIAWSPFVGMFIARVSRGRTLREFVFGVLLLPTVFNFVWIAALGGTAIDLEMNDTVAIAGAVQQDVTVALYRTIEALTTVDALATGTAALATLLIAIFFITSADSGTLVINTIMAYGNPSPPLRHRIAWGLGIGVLTAVLVVGGGTQTLQDAVIAAALPFSVIMILMVAGVMKGLREERFAPREGLKHHLPDEPWTGVDTEAEGFAEVEEERV</sequence>
<dbReference type="Proteomes" id="UP000183104">
    <property type="component" value="Unassembled WGS sequence"/>
</dbReference>
<evidence type="ECO:0000256" key="2">
    <source>
        <dbReference type="ARBA" id="ARBA00005658"/>
    </source>
</evidence>
<organism evidence="9 10">
    <name type="scientific">Thiohalorhabdus denitrificans</name>
    <dbReference type="NCBI Taxonomy" id="381306"/>
    <lineage>
        <taxon>Bacteria</taxon>
        <taxon>Pseudomonadati</taxon>
        <taxon>Pseudomonadota</taxon>
        <taxon>Gammaproteobacteria</taxon>
        <taxon>Thiohalorhabdales</taxon>
        <taxon>Thiohalorhabdaceae</taxon>
        <taxon>Thiohalorhabdus</taxon>
    </lineage>
</organism>
<keyword evidence="7 8" id="KW-0472">Membrane</keyword>
<evidence type="ECO:0000256" key="6">
    <source>
        <dbReference type="ARBA" id="ARBA00022989"/>
    </source>
</evidence>
<accession>A0A0N8PNB5</accession>
<feature type="transmembrane region" description="Helical" evidence="8">
    <location>
        <begin position="146"/>
        <end position="169"/>
    </location>
</feature>
<comment type="subcellular location">
    <subcellularLocation>
        <location evidence="1">Cell membrane</location>
        <topology evidence="1">Multi-pass membrane protein</topology>
    </subcellularLocation>
</comment>
<keyword evidence="5 8" id="KW-0812">Transmembrane</keyword>
<evidence type="ECO:0000256" key="3">
    <source>
        <dbReference type="ARBA" id="ARBA00022448"/>
    </source>
</evidence>
<evidence type="ECO:0000313" key="9">
    <source>
        <dbReference type="EMBL" id="SCY40029.1"/>
    </source>
</evidence>
<feature type="transmembrane region" description="Helical" evidence="8">
    <location>
        <begin position="268"/>
        <end position="288"/>
    </location>
</feature>
<feature type="transmembrane region" description="Helical" evidence="8">
    <location>
        <begin position="323"/>
        <end position="341"/>
    </location>
</feature>
<dbReference type="Pfam" id="PF02028">
    <property type="entry name" value="BCCT"/>
    <property type="match status" value="1"/>
</dbReference>
<evidence type="ECO:0000256" key="7">
    <source>
        <dbReference type="ARBA" id="ARBA00023136"/>
    </source>
</evidence>
<keyword evidence="4" id="KW-1003">Cell membrane</keyword>
<evidence type="ECO:0000256" key="5">
    <source>
        <dbReference type="ARBA" id="ARBA00022692"/>
    </source>
</evidence>
<dbReference type="PATRIC" id="fig|381306.5.peg.1252"/>
<comment type="similarity">
    <text evidence="2">Belongs to the BCCT transporter (TC 2.A.15) family.</text>
</comment>
<feature type="transmembrane region" description="Helical" evidence="8">
    <location>
        <begin position="353"/>
        <end position="376"/>
    </location>
</feature>
<evidence type="ECO:0000256" key="1">
    <source>
        <dbReference type="ARBA" id="ARBA00004651"/>
    </source>
</evidence>
<feature type="transmembrane region" description="Helical" evidence="8">
    <location>
        <begin position="18"/>
        <end position="37"/>
    </location>
</feature>
<protein>
    <submittedName>
        <fullName evidence="9">Choline/glycine/proline betaine transport protein</fullName>
    </submittedName>
</protein>
<dbReference type="OrthoDB" id="9775735at2"/>
<keyword evidence="6 8" id="KW-1133">Transmembrane helix</keyword>
<gene>
    <name evidence="9" type="ORF">SAMN05661077_2014</name>
</gene>
<dbReference type="NCBIfam" id="TIGR00842">
    <property type="entry name" value="bcct"/>
    <property type="match status" value="1"/>
</dbReference>
<evidence type="ECO:0000256" key="4">
    <source>
        <dbReference type="ARBA" id="ARBA00022475"/>
    </source>
</evidence>
<keyword evidence="3" id="KW-0813">Transport</keyword>